<reference evidence="3 4" key="1">
    <citation type="submission" date="2019-07" db="EMBL/GenBank/DDBJ databases">
        <title>Sphingomonas solaris sp. nov., isolated from a solar panel from Boston, Massachusetts.</title>
        <authorList>
            <person name="Tanner K."/>
            <person name="Pascual J."/>
            <person name="Mancuso C."/>
            <person name="Pereto J."/>
            <person name="Khalil A."/>
            <person name="Vilanova C."/>
        </authorList>
    </citation>
    <scope>NUCLEOTIDE SEQUENCE [LARGE SCALE GENOMIC DNA]</scope>
    <source>
        <strain evidence="3 4">R4DWN</strain>
    </source>
</reference>
<dbReference type="EMBL" id="VNIM01000009">
    <property type="protein sequence ID" value="TVV76525.1"/>
    <property type="molecule type" value="Genomic_DNA"/>
</dbReference>
<dbReference type="InterPro" id="IPR055014">
    <property type="entry name" value="BapA_Bap-like_C"/>
</dbReference>
<evidence type="ECO:0000256" key="1">
    <source>
        <dbReference type="SAM" id="MobiDB-lite"/>
    </source>
</evidence>
<dbReference type="InterPro" id="IPR010221">
    <property type="entry name" value="VCBS_dom"/>
</dbReference>
<gene>
    <name evidence="3" type="ORF">FOY91_03805</name>
</gene>
<evidence type="ECO:0000259" key="2">
    <source>
        <dbReference type="Pfam" id="PF17936"/>
    </source>
</evidence>
<dbReference type="AlphaFoldDB" id="A0A558RAU9"/>
<evidence type="ECO:0000313" key="3">
    <source>
        <dbReference type="EMBL" id="TVV76525.1"/>
    </source>
</evidence>
<dbReference type="InterPro" id="IPR041498">
    <property type="entry name" value="Big_6"/>
</dbReference>
<organism evidence="3 4">
    <name type="scientific">Alterirhizorhabdus solaris</name>
    <dbReference type="NCBI Taxonomy" id="2529389"/>
    <lineage>
        <taxon>Bacteria</taxon>
        <taxon>Pseudomonadati</taxon>
        <taxon>Pseudomonadota</taxon>
        <taxon>Alphaproteobacteria</taxon>
        <taxon>Sphingomonadales</taxon>
        <taxon>Rhizorhabdaceae</taxon>
        <taxon>Alterirhizorhabdus</taxon>
    </lineage>
</organism>
<protein>
    <recommendedName>
        <fullName evidence="2">Bacterial Ig domain-containing protein</fullName>
    </recommendedName>
</protein>
<dbReference type="NCBIfam" id="TIGR01965">
    <property type="entry name" value="VCBS_repeat"/>
    <property type="match status" value="1"/>
</dbReference>
<sequence length="782" mass="79439">VVTGTGEAGATVVISTADGVVLGSKVVGSDGTYLVVLDPAQRNGEALVATQRDPAGNVSDPVGLSAPDLTAPPPPGTLAVDDDGTTLTGAGEAGARVEVRDPDGTLLGSGTVAPDGSFTVELAPAQTAGETLMVTQADAAGNVSGPASIDAPFDVQAYDNFRTASIDLEPTTTSVDHGSANYLALVSLGLVNLQAEVLSVNNVRFSVQAGHSLDAEFTYNALLNIGVASGYSVVVQRLEGTQWVAVSGTGPASVLELGLLNGDLRATETFGPGEYRAFLTFDGAAGVGLLGNLNVTGSEADFTANADVTPIAATGNVIRDAGPDGNVDAVTPGTLLTSVTVNGVPIPVLPGGSTINTVWGTLTIAPDGNYSYLPNADPAAIGRTEVFTYTLFDPSSGQIESATLSITIDSPDIAGPPVAMPDTAVAAVTFENVVAIAPSAPTFGFTSQPSGLLQSTGSGNGTFTVAANAEADITITAVRQAGLSVSLLPTYTVTLHNADNSVVRTETVTALASALLGTAASFTFNDLPGGAYTYTVSSSATTLGNFGTTVSLGSATTFLDTYALATRETVTGSLVDNDTTNTPFTTIRINAGAGMVEIDQAPVSFAGQYGTLTVDQTGHYTYQPHETLAYSATDLVDTFTYQFVQPNGVVSVSTLNVTIDVPGDGPALVATTTSLAMAPSGHEGDVIPLDALTHQPGGDAAVAQDVAVSLATYDLFEGQGDLEDVLSNYLSARHDGATVVADTASYSSNSIDLSGSTVTDPFDYLVTVNDHDHDRTVSQHVM</sequence>
<dbReference type="Gene3D" id="2.60.40.10">
    <property type="entry name" value="Immunoglobulins"/>
    <property type="match status" value="2"/>
</dbReference>
<feature type="non-terminal residue" evidence="3">
    <location>
        <position position="1"/>
    </location>
</feature>
<feature type="domain" description="Bacterial Ig" evidence="2">
    <location>
        <begin position="71"/>
        <end position="152"/>
    </location>
</feature>
<dbReference type="Pfam" id="PF17936">
    <property type="entry name" value="Big_6"/>
    <property type="match status" value="2"/>
</dbReference>
<dbReference type="InterPro" id="IPR017868">
    <property type="entry name" value="Filamin/ABP280_repeat-like"/>
</dbReference>
<dbReference type="PROSITE" id="PS50194">
    <property type="entry name" value="FILAMIN_REPEAT"/>
    <property type="match status" value="1"/>
</dbReference>
<proteinExistence type="predicted"/>
<accession>A0A558RAU9</accession>
<dbReference type="NCBIfam" id="NF045619">
    <property type="entry name" value="adhes_GNV_Cterm"/>
    <property type="match status" value="1"/>
</dbReference>
<dbReference type="InterPro" id="IPR013783">
    <property type="entry name" value="Ig-like_fold"/>
</dbReference>
<dbReference type="Proteomes" id="UP000318681">
    <property type="component" value="Unassembled WGS sequence"/>
</dbReference>
<name>A0A558RAU9_9SPHN</name>
<comment type="caution">
    <text evidence="3">The sequence shown here is derived from an EMBL/GenBank/DDBJ whole genome shotgun (WGS) entry which is preliminary data.</text>
</comment>
<feature type="region of interest" description="Disordered" evidence="1">
    <location>
        <begin position="52"/>
        <end position="72"/>
    </location>
</feature>
<keyword evidence="4" id="KW-1185">Reference proteome</keyword>
<feature type="domain" description="Bacterial Ig" evidence="2">
    <location>
        <begin position="1"/>
        <end position="68"/>
    </location>
</feature>
<dbReference type="RefSeq" id="WP_203234485.1">
    <property type="nucleotide sequence ID" value="NZ_VNIM01000009.1"/>
</dbReference>
<evidence type="ECO:0000313" key="4">
    <source>
        <dbReference type="Proteomes" id="UP000318681"/>
    </source>
</evidence>